<keyword evidence="2" id="KW-0808">Transferase</keyword>
<dbReference type="Pfam" id="PF00156">
    <property type="entry name" value="Pribosyltran"/>
    <property type="match status" value="1"/>
</dbReference>
<dbReference type="CDD" id="cd06223">
    <property type="entry name" value="PRTases_typeI"/>
    <property type="match status" value="1"/>
</dbReference>
<dbReference type="InterPro" id="IPR029057">
    <property type="entry name" value="PRTase-like"/>
</dbReference>
<dbReference type="InterPro" id="IPR000836">
    <property type="entry name" value="PRTase_dom"/>
</dbReference>
<evidence type="ECO:0000259" key="1">
    <source>
        <dbReference type="Pfam" id="PF00156"/>
    </source>
</evidence>
<protein>
    <submittedName>
        <fullName evidence="2">Putative phosphoribosyl transferase/MT0597</fullName>
    </submittedName>
</protein>
<dbReference type="RefSeq" id="WP_217897979.1">
    <property type="nucleotide sequence ID" value="NZ_FXXQ01000031.1"/>
</dbReference>
<dbReference type="SUPFAM" id="SSF53271">
    <property type="entry name" value="PRTase-like"/>
    <property type="match status" value="1"/>
</dbReference>
<dbReference type="Gene3D" id="3.40.50.2020">
    <property type="match status" value="1"/>
</dbReference>
<evidence type="ECO:0000313" key="2">
    <source>
        <dbReference type="EMBL" id="SMX25808.1"/>
    </source>
</evidence>
<organism evidence="2 3">
    <name type="scientific">Boseongicola aestuarii</name>
    <dbReference type="NCBI Taxonomy" id="1470561"/>
    <lineage>
        <taxon>Bacteria</taxon>
        <taxon>Pseudomonadati</taxon>
        <taxon>Pseudomonadota</taxon>
        <taxon>Alphaproteobacteria</taxon>
        <taxon>Rhodobacterales</taxon>
        <taxon>Paracoccaceae</taxon>
        <taxon>Boseongicola</taxon>
    </lineage>
</organism>
<feature type="domain" description="Phosphoribosyltransferase" evidence="1">
    <location>
        <begin position="23"/>
        <end position="182"/>
    </location>
</feature>
<accession>A0A238J527</accession>
<dbReference type="AlphaFoldDB" id="A0A238J527"/>
<gene>
    <name evidence="2" type="ORF">BOA8489_03953</name>
</gene>
<name>A0A238J527_9RHOB</name>
<dbReference type="GO" id="GO:0016740">
    <property type="term" value="F:transferase activity"/>
    <property type="evidence" value="ECO:0007669"/>
    <property type="project" value="UniProtKB-KW"/>
</dbReference>
<dbReference type="EMBL" id="FXXQ01000031">
    <property type="protein sequence ID" value="SMX25808.1"/>
    <property type="molecule type" value="Genomic_DNA"/>
</dbReference>
<reference evidence="2 3" key="1">
    <citation type="submission" date="2017-05" db="EMBL/GenBank/DDBJ databases">
        <authorList>
            <person name="Song R."/>
            <person name="Chenine A.L."/>
            <person name="Ruprecht R.M."/>
        </authorList>
    </citation>
    <scope>NUCLEOTIDE SEQUENCE [LARGE SCALE GENOMIC DNA]</scope>
    <source>
        <strain evidence="2 3">CECT 8489</strain>
    </source>
</reference>
<keyword evidence="3" id="KW-1185">Reference proteome</keyword>
<dbReference type="Proteomes" id="UP000201838">
    <property type="component" value="Unassembled WGS sequence"/>
</dbReference>
<sequence>MTFPFRDRRDAGRKLADALPALDPENTVVVALPRGGVSVAEEICRRFHLPLDLVFVRKIGMPHQPEVALGAVVDGDAPEVIVNPRILEYSGFTEDDIAEMGRQLLPEIERRKMLYLQGIRRPTLRAKTVVVVDDGVATGATLRASLTALRRVKPKGIIVALPTAPPETLPMMAELADEVICLDRPRAFRAVGAAYASFPQTQDAEVIAALQRCAQWNNDRDADQ</sequence>
<proteinExistence type="predicted"/>
<evidence type="ECO:0000313" key="3">
    <source>
        <dbReference type="Proteomes" id="UP000201838"/>
    </source>
</evidence>
<dbReference type="Gene3D" id="3.30.1310.20">
    <property type="entry name" value="PRTase-like"/>
    <property type="match status" value="1"/>
</dbReference>